<protein>
    <submittedName>
        <fullName evidence="2">Dienelactone hydrolase family protein</fullName>
    </submittedName>
</protein>
<dbReference type="PANTHER" id="PTHR17630">
    <property type="entry name" value="DIENELACTONE HYDROLASE"/>
    <property type="match status" value="1"/>
</dbReference>
<gene>
    <name evidence="2" type="ORF">N7468_010418</name>
</gene>
<reference evidence="2" key="2">
    <citation type="journal article" date="2023" name="IMA Fungus">
        <title>Comparative genomic study of the Penicillium genus elucidates a diverse pangenome and 15 lateral gene transfer events.</title>
        <authorList>
            <person name="Petersen C."/>
            <person name="Sorensen T."/>
            <person name="Nielsen M.R."/>
            <person name="Sondergaard T.E."/>
            <person name="Sorensen J.L."/>
            <person name="Fitzpatrick D.A."/>
            <person name="Frisvad J.C."/>
            <person name="Nielsen K.L."/>
        </authorList>
    </citation>
    <scope>NUCLEOTIDE SEQUENCE</scope>
    <source>
        <strain evidence="2">IBT 19713</strain>
    </source>
</reference>
<dbReference type="Gene3D" id="3.40.50.1820">
    <property type="entry name" value="alpha/beta hydrolase"/>
    <property type="match status" value="1"/>
</dbReference>
<keyword evidence="2" id="KW-0378">Hydrolase</keyword>
<proteinExistence type="predicted"/>
<dbReference type="GO" id="GO:0016787">
    <property type="term" value="F:hydrolase activity"/>
    <property type="evidence" value="ECO:0007669"/>
    <property type="project" value="UniProtKB-KW"/>
</dbReference>
<dbReference type="Pfam" id="PF01738">
    <property type="entry name" value="DLH"/>
    <property type="match status" value="1"/>
</dbReference>
<dbReference type="GO" id="GO:0017000">
    <property type="term" value="P:antibiotic biosynthetic process"/>
    <property type="evidence" value="ECO:0007669"/>
    <property type="project" value="UniProtKB-ARBA"/>
</dbReference>
<evidence type="ECO:0000313" key="2">
    <source>
        <dbReference type="EMBL" id="KAJ5217410.1"/>
    </source>
</evidence>
<dbReference type="AlphaFoldDB" id="A0A9W9NCM4"/>
<organism evidence="2 3">
    <name type="scientific">Penicillium chermesinum</name>
    <dbReference type="NCBI Taxonomy" id="63820"/>
    <lineage>
        <taxon>Eukaryota</taxon>
        <taxon>Fungi</taxon>
        <taxon>Dikarya</taxon>
        <taxon>Ascomycota</taxon>
        <taxon>Pezizomycotina</taxon>
        <taxon>Eurotiomycetes</taxon>
        <taxon>Eurotiomycetidae</taxon>
        <taxon>Eurotiales</taxon>
        <taxon>Aspergillaceae</taxon>
        <taxon>Penicillium</taxon>
    </lineage>
</organism>
<dbReference type="OrthoDB" id="17560at2759"/>
<sequence>MASPCCTSGFKHEGTPVGEIKDANGIATYFATPKKNKNPEHAILFISDVFGHFNNNKLLADEFANQGYLTVLPDLFNGNPVPAEAMDAGKFDLGSWIVNYQPDVIDPILTTMIKYLRETLGVKRIGAVGYCFGAKYVNRFLRKGKIDVGYYAHPSFFTIEDVSAIEGPLSIAAAEIDPVSPPELRHESEAALIKTGQHWQINLYSGVSHGFGVRGDLSNLQFKWAKEQAHAQAVAWFDHHL</sequence>
<accession>A0A9W9NCM4</accession>
<dbReference type="PANTHER" id="PTHR17630:SF44">
    <property type="entry name" value="PROTEIN AIM2"/>
    <property type="match status" value="1"/>
</dbReference>
<dbReference type="InterPro" id="IPR002925">
    <property type="entry name" value="Dienelactn_hydro"/>
</dbReference>
<comment type="caution">
    <text evidence="2">The sequence shown here is derived from an EMBL/GenBank/DDBJ whole genome shotgun (WGS) entry which is preliminary data.</text>
</comment>
<dbReference type="SUPFAM" id="SSF53474">
    <property type="entry name" value="alpha/beta-Hydrolases"/>
    <property type="match status" value="1"/>
</dbReference>
<keyword evidence="3" id="KW-1185">Reference proteome</keyword>
<name>A0A9W9NCM4_9EURO</name>
<dbReference type="RefSeq" id="XP_058326281.1">
    <property type="nucleotide sequence ID" value="XM_058479713.1"/>
</dbReference>
<evidence type="ECO:0000313" key="3">
    <source>
        <dbReference type="Proteomes" id="UP001150941"/>
    </source>
</evidence>
<evidence type="ECO:0000259" key="1">
    <source>
        <dbReference type="Pfam" id="PF01738"/>
    </source>
</evidence>
<dbReference type="EMBL" id="JAPQKS010000008">
    <property type="protein sequence ID" value="KAJ5217410.1"/>
    <property type="molecule type" value="Genomic_DNA"/>
</dbReference>
<reference evidence="2" key="1">
    <citation type="submission" date="2022-11" db="EMBL/GenBank/DDBJ databases">
        <authorList>
            <person name="Petersen C."/>
        </authorList>
    </citation>
    <scope>NUCLEOTIDE SEQUENCE</scope>
    <source>
        <strain evidence="2">IBT 19713</strain>
    </source>
</reference>
<dbReference type="Proteomes" id="UP001150941">
    <property type="component" value="Unassembled WGS sequence"/>
</dbReference>
<dbReference type="InterPro" id="IPR029058">
    <property type="entry name" value="AB_hydrolase_fold"/>
</dbReference>
<dbReference type="GO" id="GO:0072330">
    <property type="term" value="P:monocarboxylic acid biosynthetic process"/>
    <property type="evidence" value="ECO:0007669"/>
    <property type="project" value="UniProtKB-ARBA"/>
</dbReference>
<dbReference type="GeneID" id="83207017"/>
<feature type="domain" description="Dienelactone hydrolase" evidence="1">
    <location>
        <begin position="26"/>
        <end position="240"/>
    </location>
</feature>